<organism evidence="2 3">
    <name type="scientific">Streptomyces turgidiscabies (strain Car8)</name>
    <dbReference type="NCBI Taxonomy" id="698760"/>
    <lineage>
        <taxon>Bacteria</taxon>
        <taxon>Bacillati</taxon>
        <taxon>Actinomycetota</taxon>
        <taxon>Actinomycetes</taxon>
        <taxon>Kitasatosporales</taxon>
        <taxon>Streptomycetaceae</taxon>
        <taxon>Streptomyces</taxon>
    </lineage>
</organism>
<proteinExistence type="predicted"/>
<comment type="caution">
    <text evidence="2">The sequence shown here is derived from an EMBL/GenBank/DDBJ whole genome shotgun (WGS) entry which is preliminary data.</text>
</comment>
<feature type="region of interest" description="Disordered" evidence="1">
    <location>
        <begin position="157"/>
        <end position="176"/>
    </location>
</feature>
<dbReference type="AlphaFoldDB" id="L7FDT0"/>
<evidence type="ECO:0000313" key="3">
    <source>
        <dbReference type="Proteomes" id="UP000010931"/>
    </source>
</evidence>
<dbReference type="Proteomes" id="UP000010931">
    <property type="component" value="Unassembled WGS sequence"/>
</dbReference>
<gene>
    <name evidence="2" type="ORF">STRTUCAR8_04458</name>
</gene>
<name>L7FDT0_STRT8</name>
<feature type="region of interest" description="Disordered" evidence="1">
    <location>
        <begin position="194"/>
        <end position="224"/>
    </location>
</feature>
<reference evidence="2 3" key="1">
    <citation type="journal article" date="2011" name="Plasmid">
        <title>Streptomyces turgidiscabies Car8 contains a modular pathogenicity island that shares virulence genes with other actinobacterial plant pathogens.</title>
        <authorList>
            <person name="Huguet-Tapia J.C."/>
            <person name="Badger J.H."/>
            <person name="Loria R."/>
            <person name="Pettis G.S."/>
        </authorList>
    </citation>
    <scope>NUCLEOTIDE SEQUENCE [LARGE SCALE GENOMIC DNA]</scope>
    <source>
        <strain evidence="2 3">Car8</strain>
    </source>
</reference>
<dbReference type="EMBL" id="AEJB01000201">
    <property type="protein sequence ID" value="ELP68815.1"/>
    <property type="molecule type" value="Genomic_DNA"/>
</dbReference>
<evidence type="ECO:0000313" key="2">
    <source>
        <dbReference type="EMBL" id="ELP68815.1"/>
    </source>
</evidence>
<keyword evidence="3" id="KW-1185">Reference proteome</keyword>
<accession>L7FDT0</accession>
<protein>
    <submittedName>
        <fullName evidence="2">Uncharacterized protein</fullName>
    </submittedName>
</protein>
<evidence type="ECO:0000256" key="1">
    <source>
        <dbReference type="SAM" id="MobiDB-lite"/>
    </source>
</evidence>
<sequence length="273" mass="29521">MPSVMTTSRPEVVTPPCRRAAAIPANGISLFGGWAAKAVAGSWAMSRYGSRGVRPEPPEFVSVVRKPLLTRSRPSVSSHSSPWVQSSRPVVHVLVSRRAWSRRTRAVRATDRVSSALHASRDGIRWRSPSGSAVEGKKTGARLASRSSTVSWTGLADTRSVRPGRRQSLRTGRPRPVGLPLVRPVCAISGGPSPCSGACHASRQDHGRRRRPGDTPRPGLTYVTPGVLSPARLAECLPRMADCPSCSVELSMLRASRREDRKRVPQYSSPNLS</sequence>